<feature type="compositionally biased region" description="Basic and acidic residues" evidence="1">
    <location>
        <begin position="61"/>
        <end position="80"/>
    </location>
</feature>
<reference evidence="3" key="1">
    <citation type="submission" date="2022-07" db="EMBL/GenBank/DDBJ databases">
        <title>Phylogenomic reconstructions and comparative analyses of Kickxellomycotina fungi.</title>
        <authorList>
            <person name="Reynolds N.K."/>
            <person name="Stajich J.E."/>
            <person name="Barry K."/>
            <person name="Grigoriev I.V."/>
            <person name="Crous P."/>
            <person name="Smith M.E."/>
        </authorList>
    </citation>
    <scope>NUCLEOTIDE SEQUENCE</scope>
    <source>
        <strain evidence="3">NRRL 1566</strain>
    </source>
</reference>
<feature type="domain" description="FAR1" evidence="2">
    <location>
        <begin position="25"/>
        <end position="127"/>
    </location>
</feature>
<protein>
    <recommendedName>
        <fullName evidence="2">FAR1 domain-containing protein</fullName>
    </recommendedName>
</protein>
<evidence type="ECO:0000313" key="3">
    <source>
        <dbReference type="EMBL" id="KAJ2846021.1"/>
    </source>
</evidence>
<dbReference type="PANTHER" id="PTHR46328">
    <property type="entry name" value="FAR-RED IMPAIRED RESPONSIVE (FAR1) FAMILY PROTEIN-RELATED"/>
    <property type="match status" value="1"/>
</dbReference>
<evidence type="ECO:0000256" key="1">
    <source>
        <dbReference type="SAM" id="MobiDB-lite"/>
    </source>
</evidence>
<sequence>MATEKCTLIPEQLFESQETFIAHVKRFAVENGFNVRLDDVERDKGGAIRKRDIVCSSEGAPRGKDAKREESARRSEETEGARSVAHSGAHRRKSMKTGCRWLARASRQPSGMWKMIMLRLEHNHPLAARYDLVPIPAIRTGETSLSAAALAARSAVENGTYQAAPSPEFRALFLQMMAACTDL</sequence>
<name>A0A9W8I5I0_9FUNG</name>
<dbReference type="AlphaFoldDB" id="A0A9W8I5I0"/>
<dbReference type="Proteomes" id="UP001139887">
    <property type="component" value="Unassembled WGS sequence"/>
</dbReference>
<dbReference type="OrthoDB" id="2428360at2759"/>
<dbReference type="EMBL" id="JANBUW010000643">
    <property type="protein sequence ID" value="KAJ2846021.1"/>
    <property type="molecule type" value="Genomic_DNA"/>
</dbReference>
<evidence type="ECO:0000259" key="2">
    <source>
        <dbReference type="Pfam" id="PF03101"/>
    </source>
</evidence>
<comment type="caution">
    <text evidence="3">The sequence shown here is derived from an EMBL/GenBank/DDBJ whole genome shotgun (WGS) entry which is preliminary data.</text>
</comment>
<feature type="region of interest" description="Disordered" evidence="1">
    <location>
        <begin position="55"/>
        <end position="96"/>
    </location>
</feature>
<organism evidence="3 4">
    <name type="scientific">Coemansia brasiliensis</name>
    <dbReference type="NCBI Taxonomy" id="2650707"/>
    <lineage>
        <taxon>Eukaryota</taxon>
        <taxon>Fungi</taxon>
        <taxon>Fungi incertae sedis</taxon>
        <taxon>Zoopagomycota</taxon>
        <taxon>Kickxellomycotina</taxon>
        <taxon>Kickxellomycetes</taxon>
        <taxon>Kickxellales</taxon>
        <taxon>Kickxellaceae</taxon>
        <taxon>Coemansia</taxon>
    </lineage>
</organism>
<evidence type="ECO:0000313" key="4">
    <source>
        <dbReference type="Proteomes" id="UP001139887"/>
    </source>
</evidence>
<feature type="non-terminal residue" evidence="3">
    <location>
        <position position="183"/>
    </location>
</feature>
<gene>
    <name evidence="3" type="ORF">IWW36_004543</name>
</gene>
<dbReference type="InterPro" id="IPR004330">
    <property type="entry name" value="FAR1_DNA_bnd_dom"/>
</dbReference>
<dbReference type="Pfam" id="PF03101">
    <property type="entry name" value="FAR1"/>
    <property type="match status" value="1"/>
</dbReference>
<proteinExistence type="predicted"/>
<accession>A0A9W8I5I0</accession>
<keyword evidence="4" id="KW-1185">Reference proteome</keyword>